<name>A0A166R4D3_PSEFL</name>
<dbReference type="Proteomes" id="UP000076489">
    <property type="component" value="Unassembled WGS sequence"/>
</dbReference>
<sequence>MSKNPKQSSAKVAKLASDTLRNPKASITAKELAGSVLAQASTRKQTGEDMEAKAGMVLASEKYSADTKALAASLVSQSNQARGE</sequence>
<dbReference type="OrthoDB" id="7874037at2"/>
<dbReference type="AlphaFoldDB" id="A0A166R4D3"/>
<comment type="caution">
    <text evidence="1">The sequence shown here is derived from an EMBL/GenBank/DDBJ whole genome shotgun (WGS) entry which is preliminary data.</text>
</comment>
<organism evidence="1 2">
    <name type="scientific">Pseudomonas fluorescens</name>
    <dbReference type="NCBI Taxonomy" id="294"/>
    <lineage>
        <taxon>Bacteria</taxon>
        <taxon>Pseudomonadati</taxon>
        <taxon>Pseudomonadota</taxon>
        <taxon>Gammaproteobacteria</taxon>
        <taxon>Pseudomonadales</taxon>
        <taxon>Pseudomonadaceae</taxon>
        <taxon>Pseudomonas</taxon>
    </lineage>
</organism>
<proteinExistence type="predicted"/>
<evidence type="ECO:0000313" key="1">
    <source>
        <dbReference type="EMBL" id="KZN21287.1"/>
    </source>
</evidence>
<evidence type="ECO:0000313" key="2">
    <source>
        <dbReference type="Proteomes" id="UP000076489"/>
    </source>
</evidence>
<reference evidence="1 2" key="2">
    <citation type="journal article" date="2018" name="Nature">
        <title>Mutant phenotypes for thousands of bacterial genes of unknown function.</title>
        <authorList>
            <person name="Price M.N."/>
            <person name="Wetmore K.M."/>
            <person name="Waters R.J."/>
            <person name="Callaghan M."/>
            <person name="Ray J."/>
            <person name="Liu H."/>
            <person name="Kuehl J.V."/>
            <person name="Melnyk R.A."/>
            <person name="Lamson J.S."/>
            <person name="Suh Y."/>
            <person name="Carlson H.K."/>
            <person name="Esquivel Z."/>
            <person name="Sadeeshkumar H."/>
            <person name="Chakraborty R."/>
            <person name="Zane G.M."/>
            <person name="Rubin B.E."/>
            <person name="Wall J.D."/>
            <person name="Visel A."/>
            <person name="Bristow J."/>
            <person name="Blow M.J."/>
            <person name="Arkin A.P."/>
            <person name="Deutschbauer A.M."/>
        </authorList>
    </citation>
    <scope>NUCLEOTIDE SEQUENCE [LARGE SCALE GENOMIC DNA]</scope>
    <source>
        <strain evidence="1 2">FW300-N1B4</strain>
    </source>
</reference>
<accession>A0A166R4D3</accession>
<gene>
    <name evidence="1" type="ORF">A1D17_02330</name>
</gene>
<reference evidence="2" key="1">
    <citation type="submission" date="2016-03" db="EMBL/GenBank/DDBJ databases">
        <authorList>
            <person name="Ray J."/>
            <person name="Price M."/>
            <person name="Deutschbauer A."/>
        </authorList>
    </citation>
    <scope>NUCLEOTIDE SEQUENCE [LARGE SCALE GENOMIC DNA]</scope>
    <source>
        <strain evidence="2">FW300-N1B4</strain>
    </source>
</reference>
<dbReference type="RefSeq" id="WP_063340429.1">
    <property type="nucleotide sequence ID" value="NZ_LUKJ01000001.1"/>
</dbReference>
<protein>
    <submittedName>
        <fullName evidence="1">Uncharacterized protein</fullName>
    </submittedName>
</protein>
<dbReference type="EMBL" id="LUKJ01000001">
    <property type="protein sequence ID" value="KZN21287.1"/>
    <property type="molecule type" value="Genomic_DNA"/>
</dbReference>